<keyword evidence="2" id="KW-1185">Reference proteome</keyword>
<gene>
    <name evidence="1" type="ORF">ALEPTO_LOCUS6046</name>
</gene>
<organism evidence="1 2">
    <name type="scientific">Ambispora leptoticha</name>
    <dbReference type="NCBI Taxonomy" id="144679"/>
    <lineage>
        <taxon>Eukaryota</taxon>
        <taxon>Fungi</taxon>
        <taxon>Fungi incertae sedis</taxon>
        <taxon>Mucoromycota</taxon>
        <taxon>Glomeromycotina</taxon>
        <taxon>Glomeromycetes</taxon>
        <taxon>Archaeosporales</taxon>
        <taxon>Ambisporaceae</taxon>
        <taxon>Ambispora</taxon>
    </lineage>
</organism>
<name>A0A9N9B654_9GLOM</name>
<proteinExistence type="predicted"/>
<dbReference type="OrthoDB" id="2338404at2759"/>
<comment type="caution">
    <text evidence="1">The sequence shown here is derived from an EMBL/GenBank/DDBJ whole genome shotgun (WGS) entry which is preliminary data.</text>
</comment>
<reference evidence="1" key="1">
    <citation type="submission" date="2021-06" db="EMBL/GenBank/DDBJ databases">
        <authorList>
            <person name="Kallberg Y."/>
            <person name="Tangrot J."/>
            <person name="Rosling A."/>
        </authorList>
    </citation>
    <scope>NUCLEOTIDE SEQUENCE</scope>
    <source>
        <strain evidence="1">FL130A</strain>
    </source>
</reference>
<dbReference type="AlphaFoldDB" id="A0A9N9B654"/>
<dbReference type="EMBL" id="CAJVPS010001924">
    <property type="protein sequence ID" value="CAG8554580.1"/>
    <property type="molecule type" value="Genomic_DNA"/>
</dbReference>
<accession>A0A9N9B654</accession>
<protein>
    <submittedName>
        <fullName evidence="1">8328_t:CDS:1</fullName>
    </submittedName>
</protein>
<feature type="non-terminal residue" evidence="1">
    <location>
        <position position="417"/>
    </location>
</feature>
<dbReference type="Proteomes" id="UP000789508">
    <property type="component" value="Unassembled WGS sequence"/>
</dbReference>
<sequence>EINLRNEKIKFFHGITNQAFQIIQSSLPAIKYDFTPLLEITSGKSSLLKCITTDSELFPLSQGIIMVQDSQELFDSHELISDLKTNNIYFEILNEQLSIEFDLQNLKPTENLFLEIQKALESNMPIEELKLIFENFGNFVHTKLIFGNKLQRIVSKEQSGCLDRSIEFDDFIEIESLLKKWEESIQPFDSSYMIAMDHHPVNRSQISEWLDRVSNQESEWYIVKRVVMPLYQILHENQKREIKNLFIEENLVLMSGMKEFLDYSSGYQRIEFGSQLKSDNYQLFGSVLSNNGERIEDIYVKFSMKTENGFSVSWHDKSTFDRTPYALRWILIGCPRKIGYSDPKTRDISVNLGVEEIKFKNFPEIVNIDVEKSLISRNIVSFDIEYVPIPTSLFFKTSIVEWQEAGPIKNSMVYIGS</sequence>
<evidence type="ECO:0000313" key="2">
    <source>
        <dbReference type="Proteomes" id="UP000789508"/>
    </source>
</evidence>
<evidence type="ECO:0000313" key="1">
    <source>
        <dbReference type="EMBL" id="CAG8554580.1"/>
    </source>
</evidence>